<evidence type="ECO:0000313" key="3">
    <source>
        <dbReference type="Proteomes" id="UP000799750"/>
    </source>
</evidence>
<dbReference type="OrthoDB" id="10531769at2759"/>
<reference evidence="2" key="1">
    <citation type="journal article" date="2020" name="Stud. Mycol.">
        <title>101 Dothideomycetes genomes: a test case for predicting lifestyles and emergence of pathogens.</title>
        <authorList>
            <person name="Haridas S."/>
            <person name="Albert R."/>
            <person name="Binder M."/>
            <person name="Bloem J."/>
            <person name="Labutti K."/>
            <person name="Salamov A."/>
            <person name="Andreopoulos B."/>
            <person name="Baker S."/>
            <person name="Barry K."/>
            <person name="Bills G."/>
            <person name="Bluhm B."/>
            <person name="Cannon C."/>
            <person name="Castanera R."/>
            <person name="Culley D."/>
            <person name="Daum C."/>
            <person name="Ezra D."/>
            <person name="Gonzalez J."/>
            <person name="Henrissat B."/>
            <person name="Kuo A."/>
            <person name="Liang C."/>
            <person name="Lipzen A."/>
            <person name="Lutzoni F."/>
            <person name="Magnuson J."/>
            <person name="Mondo S."/>
            <person name="Nolan M."/>
            <person name="Ohm R."/>
            <person name="Pangilinan J."/>
            <person name="Park H.-J."/>
            <person name="Ramirez L."/>
            <person name="Alfaro M."/>
            <person name="Sun H."/>
            <person name="Tritt A."/>
            <person name="Yoshinaga Y."/>
            <person name="Zwiers L.-H."/>
            <person name="Turgeon B."/>
            <person name="Goodwin S."/>
            <person name="Spatafora J."/>
            <person name="Crous P."/>
            <person name="Grigoriev I."/>
        </authorList>
    </citation>
    <scope>NUCLEOTIDE SEQUENCE</scope>
    <source>
        <strain evidence="2">CBS 269.34</strain>
    </source>
</reference>
<organism evidence="2 3">
    <name type="scientific">Lophium mytilinum</name>
    <dbReference type="NCBI Taxonomy" id="390894"/>
    <lineage>
        <taxon>Eukaryota</taxon>
        <taxon>Fungi</taxon>
        <taxon>Dikarya</taxon>
        <taxon>Ascomycota</taxon>
        <taxon>Pezizomycotina</taxon>
        <taxon>Dothideomycetes</taxon>
        <taxon>Pleosporomycetidae</taxon>
        <taxon>Mytilinidiales</taxon>
        <taxon>Mytilinidiaceae</taxon>
        <taxon>Lophium</taxon>
    </lineage>
</organism>
<dbReference type="AlphaFoldDB" id="A0A6A6QAX0"/>
<keyword evidence="3" id="KW-1185">Reference proteome</keyword>
<dbReference type="EMBL" id="MU004199">
    <property type="protein sequence ID" value="KAF2489545.1"/>
    <property type="molecule type" value="Genomic_DNA"/>
</dbReference>
<accession>A0A6A6QAX0</accession>
<protein>
    <submittedName>
        <fullName evidence="2">Uncharacterized protein</fullName>
    </submittedName>
</protein>
<evidence type="ECO:0000313" key="2">
    <source>
        <dbReference type="EMBL" id="KAF2489545.1"/>
    </source>
</evidence>
<sequence length="147" mass="15564">MSTTSSGRARHLVGLVMRNMQHPRAPSSPRLHRALASVKVCAIPCITTSSTFFIHPRRNSAALLPDPKPQGPASSLLARPIPADHRPGAPAQKKQLCEPPVDARKARGSPLSPSAFSLTSQPPCNLHLPLSPIIGTANCVPARGEPI</sequence>
<evidence type="ECO:0000256" key="1">
    <source>
        <dbReference type="SAM" id="MobiDB-lite"/>
    </source>
</evidence>
<name>A0A6A6QAX0_9PEZI</name>
<proteinExistence type="predicted"/>
<dbReference type="Proteomes" id="UP000799750">
    <property type="component" value="Unassembled WGS sequence"/>
</dbReference>
<feature type="region of interest" description="Disordered" evidence="1">
    <location>
        <begin position="61"/>
        <end position="116"/>
    </location>
</feature>
<gene>
    <name evidence="2" type="ORF">BU16DRAFT_598596</name>
</gene>